<dbReference type="AlphaFoldDB" id="A0A9P6DQB5"/>
<evidence type="ECO:0000313" key="1">
    <source>
        <dbReference type="EMBL" id="KAF9507204.1"/>
    </source>
</evidence>
<protein>
    <submittedName>
        <fullName evidence="1">Uncharacterized protein</fullName>
    </submittedName>
</protein>
<organism evidence="1 2">
    <name type="scientific">Hydnum rufescens UP504</name>
    <dbReference type="NCBI Taxonomy" id="1448309"/>
    <lineage>
        <taxon>Eukaryota</taxon>
        <taxon>Fungi</taxon>
        <taxon>Dikarya</taxon>
        <taxon>Basidiomycota</taxon>
        <taxon>Agaricomycotina</taxon>
        <taxon>Agaricomycetes</taxon>
        <taxon>Cantharellales</taxon>
        <taxon>Hydnaceae</taxon>
        <taxon>Hydnum</taxon>
    </lineage>
</organism>
<name>A0A9P6DQB5_9AGAM</name>
<sequence length="175" mass="19117">MSRVHSKTELNRISSEVAEIASAKGANLKGHISYSPVSPSKIGAPLSVNSLVSGTRRVYGAQIVSRWSSAVLLGFRGPEFLIMVHFTGIMVLDSTTVMETPPDRSHSESLPCDFVDTTPLYVTTEDLDGSCGQIGPSSTISQRPRNFWGVFRMNDTFTFPSKDITIKKTGMRSFP</sequence>
<comment type="caution">
    <text evidence="1">The sequence shown here is derived from an EMBL/GenBank/DDBJ whole genome shotgun (WGS) entry which is preliminary data.</text>
</comment>
<evidence type="ECO:0000313" key="2">
    <source>
        <dbReference type="Proteomes" id="UP000886523"/>
    </source>
</evidence>
<reference evidence="1" key="1">
    <citation type="journal article" date="2020" name="Nat. Commun.">
        <title>Large-scale genome sequencing of mycorrhizal fungi provides insights into the early evolution of symbiotic traits.</title>
        <authorList>
            <person name="Miyauchi S."/>
            <person name="Kiss E."/>
            <person name="Kuo A."/>
            <person name="Drula E."/>
            <person name="Kohler A."/>
            <person name="Sanchez-Garcia M."/>
            <person name="Morin E."/>
            <person name="Andreopoulos B."/>
            <person name="Barry K.W."/>
            <person name="Bonito G."/>
            <person name="Buee M."/>
            <person name="Carver A."/>
            <person name="Chen C."/>
            <person name="Cichocki N."/>
            <person name="Clum A."/>
            <person name="Culley D."/>
            <person name="Crous P.W."/>
            <person name="Fauchery L."/>
            <person name="Girlanda M."/>
            <person name="Hayes R.D."/>
            <person name="Keri Z."/>
            <person name="LaButti K."/>
            <person name="Lipzen A."/>
            <person name="Lombard V."/>
            <person name="Magnuson J."/>
            <person name="Maillard F."/>
            <person name="Murat C."/>
            <person name="Nolan M."/>
            <person name="Ohm R.A."/>
            <person name="Pangilinan J."/>
            <person name="Pereira M.F."/>
            <person name="Perotto S."/>
            <person name="Peter M."/>
            <person name="Pfister S."/>
            <person name="Riley R."/>
            <person name="Sitrit Y."/>
            <person name="Stielow J.B."/>
            <person name="Szollosi G."/>
            <person name="Zifcakova L."/>
            <person name="Stursova M."/>
            <person name="Spatafora J.W."/>
            <person name="Tedersoo L."/>
            <person name="Vaario L.M."/>
            <person name="Yamada A."/>
            <person name="Yan M."/>
            <person name="Wang P."/>
            <person name="Xu J."/>
            <person name="Bruns T."/>
            <person name="Baldrian P."/>
            <person name="Vilgalys R."/>
            <person name="Dunand C."/>
            <person name="Henrissat B."/>
            <person name="Grigoriev I.V."/>
            <person name="Hibbett D."/>
            <person name="Nagy L.G."/>
            <person name="Martin F.M."/>
        </authorList>
    </citation>
    <scope>NUCLEOTIDE SEQUENCE</scope>
    <source>
        <strain evidence="1">UP504</strain>
    </source>
</reference>
<keyword evidence="2" id="KW-1185">Reference proteome</keyword>
<dbReference type="EMBL" id="MU129088">
    <property type="protein sequence ID" value="KAF9507204.1"/>
    <property type="molecule type" value="Genomic_DNA"/>
</dbReference>
<gene>
    <name evidence="1" type="ORF">BS47DRAFT_1385232</name>
</gene>
<accession>A0A9P6DQB5</accession>
<proteinExistence type="predicted"/>
<dbReference type="Proteomes" id="UP000886523">
    <property type="component" value="Unassembled WGS sequence"/>
</dbReference>